<dbReference type="SUPFAM" id="SSF51556">
    <property type="entry name" value="Metallo-dependent hydrolases"/>
    <property type="match status" value="1"/>
</dbReference>
<dbReference type="AlphaFoldDB" id="A0A5Y1YCR5"/>
<reference evidence="3" key="1">
    <citation type="submission" date="2018-08" db="EMBL/GenBank/DDBJ databases">
        <authorList>
            <person name="Ashton P.M."/>
            <person name="Dallman T."/>
            <person name="Nair S."/>
            <person name="De Pinna E."/>
            <person name="Peters T."/>
            <person name="Grant K."/>
        </authorList>
    </citation>
    <scope>NUCLEOTIDE SEQUENCE [LARGE SCALE GENOMIC DNA]</scope>
    <source>
        <strain evidence="3">294779</strain>
    </source>
</reference>
<feature type="domain" description="Amidohydrolase-related" evidence="2">
    <location>
        <begin position="55"/>
        <end position="397"/>
    </location>
</feature>
<dbReference type="Gene3D" id="3.20.20.140">
    <property type="entry name" value="Metal-dependent hydrolases"/>
    <property type="match status" value="1"/>
</dbReference>
<evidence type="ECO:0000313" key="3">
    <source>
        <dbReference type="EMBL" id="ECC3916753.1"/>
    </source>
</evidence>
<dbReference type="InterPro" id="IPR050287">
    <property type="entry name" value="MTA/SAH_deaminase"/>
</dbReference>
<dbReference type="Gene3D" id="2.30.40.10">
    <property type="entry name" value="Urease, subunit C, domain 1"/>
    <property type="match status" value="1"/>
</dbReference>
<comment type="caution">
    <text evidence="3">The sequence shown here is derived from an EMBL/GenBank/DDBJ whole genome shotgun (WGS) entry which is preliminary data.</text>
</comment>
<dbReference type="Pfam" id="PF01979">
    <property type="entry name" value="Amidohydro_1"/>
    <property type="match status" value="1"/>
</dbReference>
<name>A0A5Y1YCR5_SALDZ</name>
<evidence type="ECO:0000259" key="2">
    <source>
        <dbReference type="Pfam" id="PF01979"/>
    </source>
</evidence>
<dbReference type="PANTHER" id="PTHR43794">
    <property type="entry name" value="AMINOHYDROLASE SSNA-RELATED"/>
    <property type="match status" value="1"/>
</dbReference>
<dbReference type="EMBL" id="AAIBIC010000038">
    <property type="protein sequence ID" value="ECC3916753.1"/>
    <property type="molecule type" value="Genomic_DNA"/>
</dbReference>
<organism evidence="3">
    <name type="scientific">Salmonella diarizonae</name>
    <dbReference type="NCBI Taxonomy" id="59204"/>
    <lineage>
        <taxon>Bacteria</taxon>
        <taxon>Pseudomonadati</taxon>
        <taxon>Pseudomonadota</taxon>
        <taxon>Gammaproteobacteria</taxon>
        <taxon>Enterobacterales</taxon>
        <taxon>Enterobacteriaceae</taxon>
        <taxon>Salmonella</taxon>
    </lineage>
</organism>
<protein>
    <recommendedName>
        <fullName evidence="2">Amidohydrolase-related domain-containing protein</fullName>
    </recommendedName>
</protein>
<dbReference type="PANTHER" id="PTHR43794:SF5">
    <property type="entry name" value="CHLOROHYDROLASE FAMILY PROTEIN"/>
    <property type="match status" value="1"/>
</dbReference>
<dbReference type="Proteomes" id="UP000839735">
    <property type="component" value="Unassembled WGS sequence"/>
</dbReference>
<dbReference type="InterPro" id="IPR006680">
    <property type="entry name" value="Amidohydro-rel"/>
</dbReference>
<comment type="similarity">
    <text evidence="1">Belongs to the metallo-dependent hydrolases superfamily. ATZ/TRZ family.</text>
</comment>
<dbReference type="SUPFAM" id="SSF51338">
    <property type="entry name" value="Composite domain of metallo-dependent hydrolases"/>
    <property type="match status" value="1"/>
</dbReference>
<accession>A0A5Y1YCR5</accession>
<dbReference type="GO" id="GO:0016810">
    <property type="term" value="F:hydrolase activity, acting on carbon-nitrogen (but not peptide) bonds"/>
    <property type="evidence" value="ECO:0007669"/>
    <property type="project" value="InterPro"/>
</dbReference>
<dbReference type="InterPro" id="IPR011059">
    <property type="entry name" value="Metal-dep_hydrolase_composite"/>
</dbReference>
<dbReference type="InterPro" id="IPR032466">
    <property type="entry name" value="Metal_Hydrolase"/>
</dbReference>
<gene>
    <name evidence="3" type="ORF">CTQ69_22825</name>
</gene>
<evidence type="ECO:0000256" key="1">
    <source>
        <dbReference type="ARBA" id="ARBA00006745"/>
    </source>
</evidence>
<proteinExistence type="inferred from homology"/>
<sequence length="426" mass="48769">MERKTLFKNVNYLDPVSFKLTTGCIIIEKNKIYNTVDNFDKSIDVDDIYPADNYIVFPGLVNAHIHPSKILYQGMFDKNNLFETLNSVHTNNKKEKRNLQYEASLYTLLSSLSCGVTTFGIFTSRPIEDIKAVIKSNVRANICYSQNNIWNGCGVPPTISCLKNIKTNYYNIKDSFESNKILISPATASELTSSIELINLYQRISKEQNRRFFMHLHEGEQTVMTYKKKNGISPIKNFFKNKILSREATFIHLTCLTETEKDIIANSKASLIHCPSSNLFVKSGRMDIDFFCREKNHNIGLGTDAAMINPVDSLSFEALLTYNNNEITAKKTLQMITIDGAKSLGFNNIGLIQKGYIADLIFFDKRELSYPYVNTPMSLLTLLYREKPAKIIIDGEFVYDINEKTNKFEDKNILYSLCKERKFSFI</sequence>